<dbReference type="EMBL" id="CAOQHR010000006">
    <property type="protein sequence ID" value="CAI6335720.1"/>
    <property type="molecule type" value="Genomic_DNA"/>
</dbReference>
<reference evidence="2" key="1">
    <citation type="submission" date="2023-01" db="EMBL/GenBank/DDBJ databases">
        <authorList>
            <person name="Van Ghelder C."/>
            <person name="Rancurel C."/>
        </authorList>
    </citation>
    <scope>NUCLEOTIDE SEQUENCE</scope>
    <source>
        <strain evidence="2">CNCM I-4278</strain>
    </source>
</reference>
<dbReference type="PANTHER" id="PTHR40635">
    <property type="match status" value="1"/>
</dbReference>
<accession>A0A9W4XP84</accession>
<dbReference type="PANTHER" id="PTHR40635:SF1">
    <property type="match status" value="1"/>
</dbReference>
<evidence type="ECO:0000256" key="1">
    <source>
        <dbReference type="SAM" id="MobiDB-lite"/>
    </source>
</evidence>
<name>A0A9W4XP84_9PLEO</name>
<feature type="region of interest" description="Disordered" evidence="1">
    <location>
        <begin position="148"/>
        <end position="264"/>
    </location>
</feature>
<feature type="region of interest" description="Disordered" evidence="1">
    <location>
        <begin position="290"/>
        <end position="332"/>
    </location>
</feature>
<sequence>MSWIATASTTNELPRSCTYMLDTKIPHSLQLVESVMAPIRRYLRITKHSVLEVRIYLDRPADAEAWLLRRENPALPRVIQAVRPLVLPKLREENERFKTKSKGKAKKKGVKDMVAEDDFEVSIFLTELSSRHSLMIKQKVFKEKPSIQSNSGKLTGWLTSGSSEQPVMVDENTTESITIREEEDDGIVKLADIPEKDDSAEQGSGSEKRKRRRGDNRENPITEIEDSDDSFQLEVAPSKKRSKSANREVDQELNDGESEGDGEKKKLALNTSYEGFSIYGRVLCLVVKRKNRQQQKSTGNRPASSEQMMENWVSTQAAIDHEEEIDDDEDNG</sequence>
<proteinExistence type="predicted"/>
<evidence type="ECO:0000313" key="2">
    <source>
        <dbReference type="EMBL" id="CAI6335720.1"/>
    </source>
</evidence>
<protein>
    <submittedName>
        <fullName evidence="2">Uncharacterized protein</fullName>
    </submittedName>
</protein>
<dbReference type="AlphaFoldDB" id="A0A9W4XP84"/>
<feature type="compositionally biased region" description="Acidic residues" evidence="1">
    <location>
        <begin position="251"/>
        <end position="260"/>
    </location>
</feature>
<dbReference type="OrthoDB" id="5374757at2759"/>
<dbReference type="Proteomes" id="UP001152607">
    <property type="component" value="Unassembled WGS sequence"/>
</dbReference>
<keyword evidence="3" id="KW-1185">Reference proteome</keyword>
<feature type="compositionally biased region" description="Polar residues" evidence="1">
    <location>
        <begin position="294"/>
        <end position="317"/>
    </location>
</feature>
<evidence type="ECO:0000313" key="3">
    <source>
        <dbReference type="Proteomes" id="UP001152607"/>
    </source>
</evidence>
<gene>
    <name evidence="2" type="ORF">PDIGIT_LOCUS8805</name>
</gene>
<comment type="caution">
    <text evidence="2">The sequence shown here is derived from an EMBL/GenBank/DDBJ whole genome shotgun (WGS) entry which is preliminary data.</text>
</comment>
<feature type="compositionally biased region" description="Polar residues" evidence="1">
    <location>
        <begin position="148"/>
        <end position="165"/>
    </location>
</feature>
<organism evidence="2 3">
    <name type="scientific">Periconia digitata</name>
    <dbReference type="NCBI Taxonomy" id="1303443"/>
    <lineage>
        <taxon>Eukaryota</taxon>
        <taxon>Fungi</taxon>
        <taxon>Dikarya</taxon>
        <taxon>Ascomycota</taxon>
        <taxon>Pezizomycotina</taxon>
        <taxon>Dothideomycetes</taxon>
        <taxon>Pleosporomycetidae</taxon>
        <taxon>Pleosporales</taxon>
        <taxon>Massarineae</taxon>
        <taxon>Periconiaceae</taxon>
        <taxon>Periconia</taxon>
    </lineage>
</organism>
<feature type="compositionally biased region" description="Acidic residues" evidence="1">
    <location>
        <begin position="321"/>
        <end position="332"/>
    </location>
</feature>